<dbReference type="EMBL" id="SRJC01000002">
    <property type="protein sequence ID" value="TGB02781.1"/>
    <property type="molecule type" value="Genomic_DNA"/>
</dbReference>
<keyword evidence="3" id="KW-1185">Reference proteome</keyword>
<keyword evidence="1" id="KW-0472">Membrane</keyword>
<dbReference type="Pfam" id="PF04134">
    <property type="entry name" value="DCC1-like"/>
    <property type="match status" value="1"/>
</dbReference>
<dbReference type="InterPro" id="IPR007263">
    <property type="entry name" value="DCC1-like"/>
</dbReference>
<keyword evidence="1" id="KW-1133">Transmembrane helix</keyword>
<dbReference type="AlphaFoldDB" id="A0A4Z0H1N2"/>
<organism evidence="2 3">
    <name type="scientific">Halobacillus salinus</name>
    <dbReference type="NCBI Taxonomy" id="192814"/>
    <lineage>
        <taxon>Bacteria</taxon>
        <taxon>Bacillati</taxon>
        <taxon>Bacillota</taxon>
        <taxon>Bacilli</taxon>
        <taxon>Bacillales</taxon>
        <taxon>Bacillaceae</taxon>
        <taxon>Halobacillus</taxon>
    </lineage>
</organism>
<evidence type="ECO:0000313" key="2">
    <source>
        <dbReference type="EMBL" id="TGB02781.1"/>
    </source>
</evidence>
<reference evidence="2 3" key="1">
    <citation type="journal article" date="2003" name="Int. J. Syst. Evol. Microbiol.">
        <title>Halobacillus salinus sp. nov., isolated from a salt lake on the coast of the East Sea in Korea.</title>
        <authorList>
            <person name="Yoon J.H."/>
            <person name="Kang K.H."/>
            <person name="Park Y.H."/>
        </authorList>
    </citation>
    <scope>NUCLEOTIDE SEQUENCE [LARGE SCALE GENOMIC DNA]</scope>
    <source>
        <strain evidence="2 3">HSL-3</strain>
    </source>
</reference>
<dbReference type="STRING" id="192814.GCA_900166575_02879"/>
<evidence type="ECO:0000256" key="1">
    <source>
        <dbReference type="SAM" id="Phobius"/>
    </source>
</evidence>
<protein>
    <submittedName>
        <fullName evidence="2">DUF393 domain-containing protein</fullName>
    </submittedName>
</protein>
<proteinExistence type="predicted"/>
<dbReference type="PANTHER" id="PTHR34290">
    <property type="entry name" value="SI:CH73-390P7.2"/>
    <property type="match status" value="1"/>
</dbReference>
<gene>
    <name evidence="2" type="ORF">E4663_11530</name>
</gene>
<dbReference type="InterPro" id="IPR044691">
    <property type="entry name" value="DCC1_Trx"/>
</dbReference>
<dbReference type="GO" id="GO:0015035">
    <property type="term" value="F:protein-disulfide reductase activity"/>
    <property type="evidence" value="ECO:0007669"/>
    <property type="project" value="InterPro"/>
</dbReference>
<keyword evidence="1" id="KW-0812">Transmembrane</keyword>
<dbReference type="Proteomes" id="UP000297982">
    <property type="component" value="Unassembled WGS sequence"/>
</dbReference>
<accession>A0A4Z0H1N2</accession>
<evidence type="ECO:0000313" key="3">
    <source>
        <dbReference type="Proteomes" id="UP000297982"/>
    </source>
</evidence>
<comment type="caution">
    <text evidence="2">The sequence shown here is derived from an EMBL/GenBank/DDBJ whole genome shotgun (WGS) entry which is preliminary data.</text>
</comment>
<dbReference type="RefSeq" id="WP_135327727.1">
    <property type="nucleotide sequence ID" value="NZ_SRJC01000002.1"/>
</dbReference>
<name>A0A4Z0H1N2_9BACI</name>
<feature type="transmembrane region" description="Helical" evidence="1">
    <location>
        <begin position="75"/>
        <end position="93"/>
    </location>
</feature>
<sequence>MKHVVFYDAQCPFCFYFKKTFRLFDWANQIKWVAVQETEREGLYPYLDGRDTLAEIHMLTKEGEIKQGFYTIRRLLLALPMFAVLGLLLYLPGVSRIGDPLYKWVSDNRHQWFGRYDLPRYA</sequence>
<dbReference type="PANTHER" id="PTHR34290:SF2">
    <property type="entry name" value="OS04G0668800 PROTEIN"/>
    <property type="match status" value="1"/>
</dbReference>